<dbReference type="SUPFAM" id="SSF53092">
    <property type="entry name" value="Creatinase/prolidase N-terminal domain"/>
    <property type="match status" value="1"/>
</dbReference>
<dbReference type="InterPro" id="IPR036005">
    <property type="entry name" value="Creatinase/aminopeptidase-like"/>
</dbReference>
<dbReference type="Pfam" id="PF00557">
    <property type="entry name" value="Peptidase_M24"/>
    <property type="match status" value="1"/>
</dbReference>
<dbReference type="InterPro" id="IPR007865">
    <property type="entry name" value="Aminopep_P_N"/>
</dbReference>
<evidence type="ECO:0000256" key="5">
    <source>
        <dbReference type="ARBA" id="ARBA00023211"/>
    </source>
</evidence>
<gene>
    <name evidence="7" type="ORF">METZ01_LOCUS90181</name>
</gene>
<dbReference type="PANTHER" id="PTHR43226:SF4">
    <property type="entry name" value="XAA-PRO AMINOPEPTIDASE 3"/>
    <property type="match status" value="1"/>
</dbReference>
<dbReference type="Pfam" id="PF05195">
    <property type="entry name" value="AMP_N"/>
    <property type="match status" value="1"/>
</dbReference>
<keyword evidence="4" id="KW-0378">Hydrolase</keyword>
<dbReference type="InterPro" id="IPR000994">
    <property type="entry name" value="Pept_M24"/>
</dbReference>
<comment type="similarity">
    <text evidence="2">Belongs to the peptidase M24B family.</text>
</comment>
<dbReference type="InterPro" id="IPR001131">
    <property type="entry name" value="Peptidase_M24B_aminopep-P_CS"/>
</dbReference>
<dbReference type="PROSITE" id="PS00491">
    <property type="entry name" value="PROLINE_PEPTIDASE"/>
    <property type="match status" value="1"/>
</dbReference>
<keyword evidence="5" id="KW-0464">Manganese</keyword>
<keyword evidence="3" id="KW-0479">Metal-binding</keyword>
<dbReference type="InterPro" id="IPR029149">
    <property type="entry name" value="Creatin/AminoP/Spt16_N"/>
</dbReference>
<evidence type="ECO:0000313" key="7">
    <source>
        <dbReference type="EMBL" id="SVA37327.1"/>
    </source>
</evidence>
<dbReference type="GO" id="GO:0005829">
    <property type="term" value="C:cytosol"/>
    <property type="evidence" value="ECO:0007669"/>
    <property type="project" value="TreeGrafter"/>
</dbReference>
<dbReference type="InterPro" id="IPR052433">
    <property type="entry name" value="X-Pro_dipept-like"/>
</dbReference>
<reference evidence="7" key="1">
    <citation type="submission" date="2018-05" db="EMBL/GenBank/DDBJ databases">
        <authorList>
            <person name="Lanie J.A."/>
            <person name="Ng W.-L."/>
            <person name="Kazmierczak K.M."/>
            <person name="Andrzejewski T.M."/>
            <person name="Davidsen T.M."/>
            <person name="Wayne K.J."/>
            <person name="Tettelin H."/>
            <person name="Glass J.I."/>
            <person name="Rusch D."/>
            <person name="Podicherti R."/>
            <person name="Tsui H.-C.T."/>
            <person name="Winkler M.E."/>
        </authorList>
    </citation>
    <scope>NUCLEOTIDE SEQUENCE</scope>
</reference>
<dbReference type="SUPFAM" id="SSF55920">
    <property type="entry name" value="Creatinase/aminopeptidase"/>
    <property type="match status" value="1"/>
</dbReference>
<dbReference type="SMART" id="SM01011">
    <property type="entry name" value="AMP_N"/>
    <property type="match status" value="1"/>
</dbReference>
<evidence type="ECO:0000256" key="4">
    <source>
        <dbReference type="ARBA" id="ARBA00022801"/>
    </source>
</evidence>
<evidence type="ECO:0000259" key="6">
    <source>
        <dbReference type="SMART" id="SM01011"/>
    </source>
</evidence>
<evidence type="ECO:0000256" key="1">
    <source>
        <dbReference type="ARBA" id="ARBA00001936"/>
    </source>
</evidence>
<dbReference type="Gene3D" id="3.40.350.10">
    <property type="entry name" value="Creatinase/prolidase N-terminal domain"/>
    <property type="match status" value="1"/>
</dbReference>
<dbReference type="GO" id="GO:0070006">
    <property type="term" value="F:metalloaminopeptidase activity"/>
    <property type="evidence" value="ECO:0007669"/>
    <property type="project" value="InterPro"/>
</dbReference>
<dbReference type="GO" id="GO:0006508">
    <property type="term" value="P:proteolysis"/>
    <property type="evidence" value="ECO:0007669"/>
    <property type="project" value="TreeGrafter"/>
</dbReference>
<dbReference type="GO" id="GO:0030145">
    <property type="term" value="F:manganese ion binding"/>
    <property type="evidence" value="ECO:0007669"/>
    <property type="project" value="InterPro"/>
</dbReference>
<feature type="domain" description="Aminopeptidase P N-terminal" evidence="6">
    <location>
        <begin position="1"/>
        <end position="122"/>
    </location>
</feature>
<protein>
    <recommendedName>
        <fullName evidence="6">Aminopeptidase P N-terminal domain-containing protein</fullName>
    </recommendedName>
</protein>
<comment type="cofactor">
    <cofactor evidence="1">
        <name>Mn(2+)</name>
        <dbReference type="ChEBI" id="CHEBI:29035"/>
    </cofactor>
</comment>
<name>A0A381VCF8_9ZZZZ</name>
<dbReference type="EMBL" id="UINC01008287">
    <property type="protein sequence ID" value="SVA37327.1"/>
    <property type="molecule type" value="Genomic_DNA"/>
</dbReference>
<organism evidence="7">
    <name type="scientific">marine metagenome</name>
    <dbReference type="NCBI Taxonomy" id="408172"/>
    <lineage>
        <taxon>unclassified sequences</taxon>
        <taxon>metagenomes</taxon>
        <taxon>ecological metagenomes</taxon>
    </lineage>
</organism>
<evidence type="ECO:0000256" key="3">
    <source>
        <dbReference type="ARBA" id="ARBA00022723"/>
    </source>
</evidence>
<proteinExistence type="inferred from homology"/>
<dbReference type="CDD" id="cd01087">
    <property type="entry name" value="Prolidase"/>
    <property type="match status" value="1"/>
</dbReference>
<dbReference type="NCBIfam" id="NF008131">
    <property type="entry name" value="PRK10879.1"/>
    <property type="match status" value="1"/>
</dbReference>
<dbReference type="FunFam" id="3.90.230.10:FF:000002">
    <property type="entry name" value="Xaa-Pro aminopeptidase 3"/>
    <property type="match status" value="1"/>
</dbReference>
<sequence>MDMIGSDSIAILPTASISIRNRDVEFPFRPDSDFFYLTGYPEPEAVVVLIPDREEGECILFCRERDEKMEAWHGRRSGLEGAIKIYAADDAFPIEDMDDILPGLIEGHERIYYNMGSDQNFDQRVLGWVNQIRDKVRTGVTAPDEFISLNHFLHEMRLYKSRYEIKLMRKAAEISTKAHKRAMKNCRPGMYEYQLEGELISEFIQNGARYTAYPPIVASGKNACILHYTNNSDEIIDGDLLLIDSGAEYQCYASDITRTFPANGKFSKAQRDIYNLVLSAQSAAINEIKPGKHWNEPHDAAVRVLTEGMVELGVLKGDPEKLIKNDDYTKYYMHRTGHWLGMDVHDVGDYKLDGEWRMLEAGMVMTVEPGLYLPANSKSLPNQWRNIGVRIEDDVLVTKDGYDILSKDAPKTIDEIEELMADAA</sequence>
<dbReference type="Gene3D" id="3.90.230.10">
    <property type="entry name" value="Creatinase/methionine aminopeptidase superfamily"/>
    <property type="match status" value="1"/>
</dbReference>
<accession>A0A381VCF8</accession>
<dbReference type="PANTHER" id="PTHR43226">
    <property type="entry name" value="XAA-PRO AMINOPEPTIDASE 3"/>
    <property type="match status" value="1"/>
</dbReference>
<dbReference type="AlphaFoldDB" id="A0A381VCF8"/>
<evidence type="ECO:0000256" key="2">
    <source>
        <dbReference type="ARBA" id="ARBA00008766"/>
    </source>
</evidence>